<evidence type="ECO:0000256" key="1">
    <source>
        <dbReference type="SAM" id="SignalP"/>
    </source>
</evidence>
<dbReference type="AlphaFoldDB" id="A0A7U2HZS9"/>
<protein>
    <submittedName>
        <fullName evidence="2">Uncharacterized protein</fullName>
    </submittedName>
</protein>
<accession>A0A7U2HZS9</accession>
<keyword evidence="3" id="KW-1185">Reference proteome</keyword>
<name>A0A7U2HZS9_PHANO</name>
<evidence type="ECO:0000313" key="2">
    <source>
        <dbReference type="EMBL" id="QRC97980.1"/>
    </source>
</evidence>
<dbReference type="Proteomes" id="UP000663193">
    <property type="component" value="Chromosome 8"/>
</dbReference>
<proteinExistence type="predicted"/>
<feature type="chain" id="PRO_5030994849" evidence="1">
    <location>
        <begin position="19"/>
        <end position="106"/>
    </location>
</feature>
<dbReference type="VEuPathDB" id="FungiDB:JI435_435340"/>
<sequence>MQLKFAFIAPVIVSLVASDATIDELITSRNASITHSASLQKNTIRSISVRTSYYSVLGGYIDCESSKEVLKYWNRYKNVQPATPGNNDNGFRSFEHLKLVHVVEFL</sequence>
<organism evidence="2 3">
    <name type="scientific">Phaeosphaeria nodorum (strain SN15 / ATCC MYA-4574 / FGSC 10173)</name>
    <name type="common">Glume blotch fungus</name>
    <name type="synonym">Parastagonospora nodorum</name>
    <dbReference type="NCBI Taxonomy" id="321614"/>
    <lineage>
        <taxon>Eukaryota</taxon>
        <taxon>Fungi</taxon>
        <taxon>Dikarya</taxon>
        <taxon>Ascomycota</taxon>
        <taxon>Pezizomycotina</taxon>
        <taxon>Dothideomycetes</taxon>
        <taxon>Pleosporomycetidae</taxon>
        <taxon>Pleosporales</taxon>
        <taxon>Pleosporineae</taxon>
        <taxon>Phaeosphaeriaceae</taxon>
        <taxon>Parastagonospora</taxon>
    </lineage>
</organism>
<reference evidence="3" key="1">
    <citation type="journal article" date="2021" name="BMC Genomics">
        <title>Chromosome-level genome assembly and manually-curated proteome of model necrotroph Parastagonospora nodorum Sn15 reveals a genome-wide trove of candidate effector homologs, and redundancy of virulence-related functions within an accessory chromosome.</title>
        <authorList>
            <person name="Bertazzoni S."/>
            <person name="Jones D.A.B."/>
            <person name="Phan H.T."/>
            <person name="Tan K.-C."/>
            <person name="Hane J.K."/>
        </authorList>
    </citation>
    <scope>NUCLEOTIDE SEQUENCE [LARGE SCALE GENOMIC DNA]</scope>
    <source>
        <strain evidence="3">SN15 / ATCC MYA-4574 / FGSC 10173)</strain>
    </source>
</reference>
<keyword evidence="1" id="KW-0732">Signal</keyword>
<feature type="signal peptide" evidence="1">
    <location>
        <begin position="1"/>
        <end position="18"/>
    </location>
</feature>
<gene>
    <name evidence="2" type="ORF">JI435_435340</name>
</gene>
<dbReference type="EMBL" id="CP069030">
    <property type="protein sequence ID" value="QRC97980.1"/>
    <property type="molecule type" value="Genomic_DNA"/>
</dbReference>
<evidence type="ECO:0000313" key="3">
    <source>
        <dbReference type="Proteomes" id="UP000663193"/>
    </source>
</evidence>